<dbReference type="EMBL" id="GL833128">
    <property type="protein sequence ID" value="EGB08424.1"/>
    <property type="molecule type" value="Genomic_DNA"/>
</dbReference>
<dbReference type="SUPFAM" id="SSF50891">
    <property type="entry name" value="Cyclophilin-like"/>
    <property type="match status" value="1"/>
</dbReference>
<dbReference type="Proteomes" id="UP000002729">
    <property type="component" value="Unassembled WGS sequence"/>
</dbReference>
<dbReference type="InterPro" id="IPR029000">
    <property type="entry name" value="Cyclophilin-like_dom_sf"/>
</dbReference>
<evidence type="ECO:0000313" key="5">
    <source>
        <dbReference type="EMBL" id="EGB08424.1"/>
    </source>
</evidence>
<evidence type="ECO:0000259" key="4">
    <source>
        <dbReference type="PROSITE" id="PS50072"/>
    </source>
</evidence>
<dbReference type="eggNOG" id="KOG0883">
    <property type="taxonomic scope" value="Eukaryota"/>
</dbReference>
<keyword evidence="6" id="KW-1185">Reference proteome</keyword>
<comment type="function">
    <text evidence="3">PPIases accelerate the folding of proteins. It catalyzes the cis-trans isomerization of proline imidic peptide bonds in oligopeptides.</text>
</comment>
<feature type="non-terminal residue" evidence="5">
    <location>
        <position position="1"/>
    </location>
</feature>
<dbReference type="InterPro" id="IPR044665">
    <property type="entry name" value="E_coli_cyclophilin_A-like"/>
</dbReference>
<keyword evidence="2 3" id="KW-0413">Isomerase</keyword>
<dbReference type="PROSITE" id="PS50072">
    <property type="entry name" value="CSA_PPIASE_2"/>
    <property type="match status" value="1"/>
</dbReference>
<dbReference type="AlphaFoldDB" id="F0Y905"/>
<dbReference type="OrthoDB" id="192993at2759"/>
<dbReference type="PROSITE" id="PS00170">
    <property type="entry name" value="CSA_PPIASE_1"/>
    <property type="match status" value="1"/>
</dbReference>
<reference evidence="5 6" key="1">
    <citation type="journal article" date="2011" name="Proc. Natl. Acad. Sci. U.S.A.">
        <title>Niche of harmful alga Aureococcus anophagefferens revealed through ecogenomics.</title>
        <authorList>
            <person name="Gobler C.J."/>
            <person name="Berry D.L."/>
            <person name="Dyhrman S.T."/>
            <person name="Wilhelm S.W."/>
            <person name="Salamov A."/>
            <person name="Lobanov A.V."/>
            <person name="Zhang Y."/>
            <person name="Collier J.L."/>
            <person name="Wurch L.L."/>
            <person name="Kustka A.B."/>
            <person name="Dill B.D."/>
            <person name="Shah M."/>
            <person name="VerBerkmoes N.C."/>
            <person name="Kuo A."/>
            <person name="Terry A."/>
            <person name="Pangilinan J."/>
            <person name="Lindquist E.A."/>
            <person name="Lucas S."/>
            <person name="Paulsen I.T."/>
            <person name="Hattenrath-Lehmann T.K."/>
            <person name="Talmage S.C."/>
            <person name="Walker E.A."/>
            <person name="Koch F."/>
            <person name="Burson A.M."/>
            <person name="Marcoval M.A."/>
            <person name="Tang Y.Z."/>
            <person name="Lecleir G.R."/>
            <person name="Coyne K.J."/>
            <person name="Berg G.M."/>
            <person name="Bertrand E.M."/>
            <person name="Saito M.A."/>
            <person name="Gladyshev V.N."/>
            <person name="Grigoriev I.V."/>
        </authorList>
    </citation>
    <scope>NUCLEOTIDE SEQUENCE [LARGE SCALE GENOMIC DNA]</scope>
    <source>
        <strain evidence="6">CCMP 1984</strain>
    </source>
</reference>
<dbReference type="Pfam" id="PF00160">
    <property type="entry name" value="Pro_isomerase"/>
    <property type="match status" value="1"/>
</dbReference>
<dbReference type="GeneID" id="20218532"/>
<protein>
    <recommendedName>
        <fullName evidence="3">Peptidyl-prolyl cis-trans isomerase</fullName>
        <shortName evidence="3">PPIase</shortName>
        <ecNumber evidence="3">5.2.1.8</ecNumber>
    </recommendedName>
</protein>
<gene>
    <name evidence="5" type="ORF">AURANDRAFT_15674</name>
</gene>
<evidence type="ECO:0000256" key="1">
    <source>
        <dbReference type="ARBA" id="ARBA00023110"/>
    </source>
</evidence>
<comment type="catalytic activity">
    <reaction evidence="3">
        <text>[protein]-peptidylproline (omega=180) = [protein]-peptidylproline (omega=0)</text>
        <dbReference type="Rhea" id="RHEA:16237"/>
        <dbReference type="Rhea" id="RHEA-COMP:10747"/>
        <dbReference type="Rhea" id="RHEA-COMP:10748"/>
        <dbReference type="ChEBI" id="CHEBI:83833"/>
        <dbReference type="ChEBI" id="CHEBI:83834"/>
        <dbReference type="EC" id="5.2.1.8"/>
    </reaction>
</comment>
<dbReference type="PANTHER" id="PTHR43246">
    <property type="entry name" value="PEPTIDYL-PROLYL CIS-TRANS ISOMERASE CYP38, CHLOROPLASTIC"/>
    <property type="match status" value="1"/>
</dbReference>
<evidence type="ECO:0000313" key="6">
    <source>
        <dbReference type="Proteomes" id="UP000002729"/>
    </source>
</evidence>
<dbReference type="EC" id="5.2.1.8" evidence="3"/>
<name>F0Y905_AURAN</name>
<accession>F0Y905</accession>
<feature type="non-terminal residue" evidence="5">
    <location>
        <position position="180"/>
    </location>
</feature>
<evidence type="ECO:0000256" key="2">
    <source>
        <dbReference type="ARBA" id="ARBA00023235"/>
    </source>
</evidence>
<sequence>AEDAAPEVEMVTSLGSMRFMLTPQMTPATVSNFLAYVDDGFFDGLIFHRVIENFMVQGGGFDAAMHQRATRDPIPLEAASATSNGRGTIAMARTNVAASATSQFFVNHKDNANLDASSTSQGYAVFGFLVGPPDDRSDASRGLATLDAIAAVATRTVTVDGHAFQNVPVEPVLITSVRRV</sequence>
<dbReference type="KEGG" id="aaf:AURANDRAFT_15674"/>
<comment type="similarity">
    <text evidence="3">Belongs to the cyclophilin-type PPIase family.</text>
</comment>
<dbReference type="RefSeq" id="XP_009037139.1">
    <property type="nucleotide sequence ID" value="XM_009038891.1"/>
</dbReference>
<dbReference type="InParanoid" id="F0Y905"/>
<keyword evidence="1 3" id="KW-0697">Rotamase</keyword>
<feature type="domain" description="PPIase cyclophilin-type" evidence="4">
    <location>
        <begin position="12"/>
        <end position="179"/>
    </location>
</feature>
<evidence type="ECO:0000256" key="3">
    <source>
        <dbReference type="RuleBase" id="RU363019"/>
    </source>
</evidence>
<organism evidence="6">
    <name type="scientific">Aureococcus anophagefferens</name>
    <name type="common">Harmful bloom alga</name>
    <dbReference type="NCBI Taxonomy" id="44056"/>
    <lineage>
        <taxon>Eukaryota</taxon>
        <taxon>Sar</taxon>
        <taxon>Stramenopiles</taxon>
        <taxon>Ochrophyta</taxon>
        <taxon>Pelagophyceae</taxon>
        <taxon>Pelagomonadales</taxon>
        <taxon>Pelagomonadaceae</taxon>
        <taxon>Aureococcus</taxon>
    </lineage>
</organism>
<dbReference type="GO" id="GO:0003755">
    <property type="term" value="F:peptidyl-prolyl cis-trans isomerase activity"/>
    <property type="evidence" value="ECO:0007669"/>
    <property type="project" value="UniProtKB-UniRule"/>
</dbReference>
<proteinExistence type="inferred from homology"/>
<dbReference type="GO" id="GO:0006457">
    <property type="term" value="P:protein folding"/>
    <property type="evidence" value="ECO:0007669"/>
    <property type="project" value="InterPro"/>
</dbReference>
<dbReference type="Gene3D" id="2.40.100.10">
    <property type="entry name" value="Cyclophilin-like"/>
    <property type="match status" value="1"/>
</dbReference>
<dbReference type="PRINTS" id="PR00153">
    <property type="entry name" value="CSAPPISMRASE"/>
</dbReference>
<dbReference type="InterPro" id="IPR002130">
    <property type="entry name" value="Cyclophilin-type_PPIase_dom"/>
</dbReference>
<dbReference type="InterPro" id="IPR020892">
    <property type="entry name" value="Cyclophilin-type_PPIase_CS"/>
</dbReference>